<keyword evidence="6" id="KW-1185">Reference proteome</keyword>
<comment type="caution">
    <text evidence="5">The sequence shown here is derived from an EMBL/GenBank/DDBJ whole genome shotgun (WGS) entry which is preliminary data.</text>
</comment>
<dbReference type="InterPro" id="IPR046099">
    <property type="entry name" value="DUF6035"/>
</dbReference>
<dbReference type="Pfam" id="PF25167">
    <property type="entry name" value="DUF7829"/>
    <property type="match status" value="1"/>
</dbReference>
<sequence length="560" mass="66595">MSKQERSIDYVYDNEERRIIDLDETITSQKDGFEIRNQYNSNTIRFTCVECGQNLVCANSSKDKIYFRHLPQATYCVLSDSELLNPDNNLLEAYKISAICKESPRHKELKNKLGNLLMKEPGVDINSIDIDSKFIFGSGGKRRPDVYCEYKGLKLAFEIQLSKLPLHYIKHRYDFYKKNGIYLIWITDLKSLPTNLDNYVRDIKFVWRDHNLFSIADHENDKLVFTCNYKQPFIHNNKEVHSKWIKKNISLNDLFFNTTEYYCYYYPFSLESIKKQEELTELEHKQARLAKQQQTTQQIEKTIHALLNKIKLFKEKGKDFKELWGEFEELYEDEKLFLNNRINWGKEKDGVPHLFYYIKNYKATKDSIGMNIVEFIISNPIFEYDVNMIDNNGNGILYYLYNNKELVRKVDKLEQFIVLRGYIPTSKDLEVLTKLFDKRGKGTYYILMYYSCCKSIHEMERVRRASGFLLFVESAKRMEIIGKNVNSWVQYMVFVIDNNKGLWQYIRHVLNKTSLGKELIKVDSKGTIKKRIKEHRLNDLSLNKTNYDIYVKIHPDLFKY</sequence>
<evidence type="ECO:0000259" key="4">
    <source>
        <dbReference type="Pfam" id="PF25169"/>
    </source>
</evidence>
<keyword evidence="1" id="KW-0175">Coiled coil</keyword>
<accession>A0A161RXB5</accession>
<evidence type="ECO:0000313" key="5">
    <source>
        <dbReference type="EMBL" id="KZE76179.1"/>
    </source>
</evidence>
<proteinExistence type="predicted"/>
<reference evidence="5 6" key="1">
    <citation type="submission" date="2016-01" db="EMBL/GenBank/DDBJ databases">
        <title>Whole genome sequencing of Myroides marinus L41.</title>
        <authorList>
            <person name="Hong K.W."/>
        </authorList>
    </citation>
    <scope>NUCLEOTIDE SEQUENCE [LARGE SCALE GENOMIC DNA]</scope>
    <source>
        <strain evidence="5 6">L41</strain>
    </source>
</reference>
<dbReference type="RefSeq" id="WP_038987558.1">
    <property type="nucleotide sequence ID" value="NZ_JWJO01000051.1"/>
</dbReference>
<evidence type="ECO:0000256" key="1">
    <source>
        <dbReference type="SAM" id="Coils"/>
    </source>
</evidence>
<organism evidence="5 6">
    <name type="scientific">Myroides marinus</name>
    <dbReference type="NCBI Taxonomy" id="703342"/>
    <lineage>
        <taxon>Bacteria</taxon>
        <taxon>Pseudomonadati</taxon>
        <taxon>Bacteroidota</taxon>
        <taxon>Flavobacteriia</taxon>
        <taxon>Flavobacteriales</taxon>
        <taxon>Flavobacteriaceae</taxon>
        <taxon>Myroides</taxon>
    </lineage>
</organism>
<dbReference type="InterPro" id="IPR057152">
    <property type="entry name" value="DUF7830"/>
</dbReference>
<dbReference type="EMBL" id="LQNU01000078">
    <property type="protein sequence ID" value="KZE76179.1"/>
    <property type="molecule type" value="Genomic_DNA"/>
</dbReference>
<protein>
    <recommendedName>
        <fullName evidence="7">Competence protein CoiA-like family protein</fullName>
    </recommendedName>
</protein>
<dbReference type="InterPro" id="IPR057151">
    <property type="entry name" value="DUF7829"/>
</dbReference>
<evidence type="ECO:0000313" key="6">
    <source>
        <dbReference type="Proteomes" id="UP000076630"/>
    </source>
</evidence>
<evidence type="ECO:0008006" key="7">
    <source>
        <dbReference type="Google" id="ProtNLM"/>
    </source>
</evidence>
<feature type="domain" description="DUF7830" evidence="4">
    <location>
        <begin position="18"/>
        <end position="81"/>
    </location>
</feature>
<dbReference type="OrthoDB" id="1305560at2"/>
<evidence type="ECO:0000259" key="2">
    <source>
        <dbReference type="Pfam" id="PF19500"/>
    </source>
</evidence>
<dbReference type="Proteomes" id="UP000076630">
    <property type="component" value="Unassembled WGS sequence"/>
</dbReference>
<dbReference type="Pfam" id="PF19500">
    <property type="entry name" value="DUF6035"/>
    <property type="match status" value="1"/>
</dbReference>
<gene>
    <name evidence="5" type="ORF">AV926_16175</name>
</gene>
<name>A0A161RXB5_9FLAO</name>
<evidence type="ECO:0000259" key="3">
    <source>
        <dbReference type="Pfam" id="PF25167"/>
    </source>
</evidence>
<feature type="coiled-coil region" evidence="1">
    <location>
        <begin position="275"/>
        <end position="309"/>
    </location>
</feature>
<feature type="domain" description="DUF6035" evidence="2">
    <location>
        <begin position="99"/>
        <end position="268"/>
    </location>
</feature>
<dbReference type="Pfam" id="PF25169">
    <property type="entry name" value="DUF7830"/>
    <property type="match status" value="1"/>
</dbReference>
<feature type="domain" description="DUF7829" evidence="3">
    <location>
        <begin position="337"/>
        <end position="556"/>
    </location>
</feature>
<dbReference type="AlphaFoldDB" id="A0A161RXB5"/>